<dbReference type="GeneID" id="68295930"/>
<dbReference type="OrthoDB" id="3650500at2759"/>
<dbReference type="Proteomes" id="UP000825890">
    <property type="component" value="Unassembled WGS sequence"/>
</dbReference>
<dbReference type="EMBL" id="BOLY01000007">
    <property type="protein sequence ID" value="GIZ47258.1"/>
    <property type="molecule type" value="Genomic_DNA"/>
</dbReference>
<accession>A0A9P3CQV6</accession>
<keyword evidence="2" id="KW-1185">Reference proteome</keyword>
<reference evidence="1 2" key="1">
    <citation type="submission" date="2021-01" db="EMBL/GenBank/DDBJ databases">
        <title>Cercospora kikuchii MAFF 305040 whole genome shotgun sequence.</title>
        <authorList>
            <person name="Kashiwa T."/>
            <person name="Suzuki T."/>
        </authorList>
    </citation>
    <scope>NUCLEOTIDE SEQUENCE [LARGE SCALE GENOMIC DNA]</scope>
    <source>
        <strain evidence="1 2">MAFF 305040</strain>
    </source>
</reference>
<name>A0A9P3CQV6_9PEZI</name>
<protein>
    <submittedName>
        <fullName evidence="1">Uncharacterized protein</fullName>
    </submittedName>
</protein>
<dbReference type="RefSeq" id="XP_044661745.1">
    <property type="nucleotide sequence ID" value="XM_044805810.1"/>
</dbReference>
<dbReference type="AlphaFoldDB" id="A0A9P3CQV6"/>
<evidence type="ECO:0000313" key="1">
    <source>
        <dbReference type="EMBL" id="GIZ47258.1"/>
    </source>
</evidence>
<proteinExistence type="predicted"/>
<sequence length="228" mass="25919">MVTYTILTTPRSEAATRVFGTPEMLEMILLEVTHSEVEFPADCDNYDTDDWQFVWSPIRLRAVNRDFRNTIDGSAKLLRLQLKSLPPEFAHSSRKCISGEDIGPLDWLRWSSGPHFNLHAKINNDVLELRALISGKPKSQRLVLMQDMEGSWRKICTRDSKLISRVTLTLIESETWSPHDHTQSYDLGPAPTLGMVFGMIDAAEVAIGLSLHFVSARSRWSYMGRIMP</sequence>
<gene>
    <name evidence="1" type="ORF">CKM354_001035500</name>
</gene>
<comment type="caution">
    <text evidence="1">The sequence shown here is derived from an EMBL/GenBank/DDBJ whole genome shotgun (WGS) entry which is preliminary data.</text>
</comment>
<organism evidence="1 2">
    <name type="scientific">Cercospora kikuchii</name>
    <dbReference type="NCBI Taxonomy" id="84275"/>
    <lineage>
        <taxon>Eukaryota</taxon>
        <taxon>Fungi</taxon>
        <taxon>Dikarya</taxon>
        <taxon>Ascomycota</taxon>
        <taxon>Pezizomycotina</taxon>
        <taxon>Dothideomycetes</taxon>
        <taxon>Dothideomycetidae</taxon>
        <taxon>Mycosphaerellales</taxon>
        <taxon>Mycosphaerellaceae</taxon>
        <taxon>Cercospora</taxon>
    </lineage>
</organism>
<evidence type="ECO:0000313" key="2">
    <source>
        <dbReference type="Proteomes" id="UP000825890"/>
    </source>
</evidence>